<proteinExistence type="inferred from homology"/>
<dbReference type="Proteomes" id="UP000176450">
    <property type="component" value="Unassembled WGS sequence"/>
</dbReference>
<accession>A0A1F6B0P6</accession>
<dbReference type="EC" id="2.7.1.17" evidence="9"/>
<dbReference type="InterPro" id="IPR018483">
    <property type="entry name" value="Carb_kinase_FGGY_CS"/>
</dbReference>
<comment type="similarity">
    <text evidence="1 8">Belongs to the FGGY kinase family.</text>
</comment>
<dbReference type="InterPro" id="IPR006000">
    <property type="entry name" value="Xylulokinase"/>
</dbReference>
<keyword evidence="2 9" id="KW-0859">Xylose metabolism</keyword>
<name>A0A1F6B0P6_9BACT</name>
<evidence type="ECO:0000256" key="7">
    <source>
        <dbReference type="ARBA" id="ARBA00023277"/>
    </source>
</evidence>
<dbReference type="InterPro" id="IPR050406">
    <property type="entry name" value="FGGY_Carb_Kinase"/>
</dbReference>
<dbReference type="SUPFAM" id="SSF53067">
    <property type="entry name" value="Actin-like ATPase domain"/>
    <property type="match status" value="2"/>
</dbReference>
<feature type="domain" description="Carbohydrate kinase FGGY C-terminal" evidence="11">
    <location>
        <begin position="273"/>
        <end position="441"/>
    </location>
</feature>
<feature type="domain" description="Carbohydrate kinase FGGY N-terminal" evidence="10">
    <location>
        <begin position="3"/>
        <end position="244"/>
    </location>
</feature>
<dbReference type="PIRSF" id="PIRSF000538">
    <property type="entry name" value="GlpK"/>
    <property type="match status" value="1"/>
</dbReference>
<evidence type="ECO:0000256" key="3">
    <source>
        <dbReference type="ARBA" id="ARBA00022679"/>
    </source>
</evidence>
<keyword evidence="7 9" id="KW-0119">Carbohydrate metabolism</keyword>
<keyword evidence="5 8" id="KW-0418">Kinase</keyword>
<evidence type="ECO:0000256" key="4">
    <source>
        <dbReference type="ARBA" id="ARBA00022741"/>
    </source>
</evidence>
<dbReference type="PROSITE" id="PS00445">
    <property type="entry name" value="FGGY_KINASES_2"/>
    <property type="match status" value="1"/>
</dbReference>
<dbReference type="GO" id="GO:0004856">
    <property type="term" value="F:D-xylulokinase activity"/>
    <property type="evidence" value="ECO:0007669"/>
    <property type="project" value="UniProtKB-EC"/>
</dbReference>
<evidence type="ECO:0000256" key="1">
    <source>
        <dbReference type="ARBA" id="ARBA00009156"/>
    </source>
</evidence>
<dbReference type="Gene3D" id="3.30.420.40">
    <property type="match status" value="2"/>
</dbReference>
<sequence>MNVYVGLDLGTTMLKGIAMDDNGKILASYAKESPMVSRLPSWAEQSPELWWSTTLEILNLLGTKADLKMVKGIGISGQMHGLVAYDNKKTPLRRAIVWMDKRSSKEVEEILSKVGNISMYKITGNPIFTGFLLSSLLWIKRHEPDVYKQITQVSSPKDYVAYRLTGELKTEPTDALATGVFDYQKEIWSAKILKPLGISLDIFPPVIPTTQSYGGVTPRISKITGIPAGTPVFGGSDQSMAALGNGLVSKGDVAIAISTGGQFLVIGQKGHMDPKRRLHTLNHALPGVGLYMAATLSAGFSLKWFKNEVTGYRDMPYPKFLEAISHVPPGADGLFYLPYLAGERTPYFNPKLRGAFIGLSHAHTRAHLVRAIIEGVAFSMKDCLTVFEDMKMPMGRVILSGGGVKDPIWRQVITDVIDKQTETINVQDHSPFGAAILAKFAQEGFDGLPEFYKQTIQTVDYIYPNEKNVKIYEELFKTYKKHALYLNTLNSPKR</sequence>
<dbReference type="PANTHER" id="PTHR43095:SF5">
    <property type="entry name" value="XYLULOSE KINASE"/>
    <property type="match status" value="1"/>
</dbReference>
<evidence type="ECO:0000259" key="11">
    <source>
        <dbReference type="Pfam" id="PF02782"/>
    </source>
</evidence>
<evidence type="ECO:0000256" key="6">
    <source>
        <dbReference type="ARBA" id="ARBA00022840"/>
    </source>
</evidence>
<organism evidence="12 13">
    <name type="scientific">Candidatus Gottesmanbacteria bacterium RIFCSPLOWO2_01_FULL_46_9</name>
    <dbReference type="NCBI Taxonomy" id="1798394"/>
    <lineage>
        <taxon>Bacteria</taxon>
        <taxon>Candidatus Gottesmaniibacteriota</taxon>
    </lineage>
</organism>
<evidence type="ECO:0000256" key="2">
    <source>
        <dbReference type="ARBA" id="ARBA00022629"/>
    </source>
</evidence>
<dbReference type="EMBL" id="MFJX01000035">
    <property type="protein sequence ID" value="OGG30499.1"/>
    <property type="molecule type" value="Genomic_DNA"/>
</dbReference>
<evidence type="ECO:0000259" key="10">
    <source>
        <dbReference type="Pfam" id="PF00370"/>
    </source>
</evidence>
<dbReference type="InterPro" id="IPR018484">
    <property type="entry name" value="FGGY_N"/>
</dbReference>
<keyword evidence="4 9" id="KW-0547">Nucleotide-binding</keyword>
<dbReference type="InterPro" id="IPR018485">
    <property type="entry name" value="FGGY_C"/>
</dbReference>
<dbReference type="GO" id="GO:0042732">
    <property type="term" value="P:D-xylose metabolic process"/>
    <property type="evidence" value="ECO:0007669"/>
    <property type="project" value="UniProtKB-KW"/>
</dbReference>
<dbReference type="CDD" id="cd07808">
    <property type="entry name" value="ASKHA_NBD_FGGY_EcXK-like"/>
    <property type="match status" value="1"/>
</dbReference>
<dbReference type="GO" id="GO:0005524">
    <property type="term" value="F:ATP binding"/>
    <property type="evidence" value="ECO:0007669"/>
    <property type="project" value="UniProtKB-KW"/>
</dbReference>
<reference evidence="12 13" key="1">
    <citation type="journal article" date="2016" name="Nat. Commun.">
        <title>Thousands of microbial genomes shed light on interconnected biogeochemical processes in an aquifer system.</title>
        <authorList>
            <person name="Anantharaman K."/>
            <person name="Brown C.T."/>
            <person name="Hug L.A."/>
            <person name="Sharon I."/>
            <person name="Castelle C.J."/>
            <person name="Probst A.J."/>
            <person name="Thomas B.C."/>
            <person name="Singh A."/>
            <person name="Wilkins M.J."/>
            <person name="Karaoz U."/>
            <person name="Brodie E.L."/>
            <person name="Williams K.H."/>
            <person name="Hubbard S.S."/>
            <person name="Banfield J.F."/>
        </authorList>
    </citation>
    <scope>NUCLEOTIDE SEQUENCE [LARGE SCALE GENOMIC DNA]</scope>
</reference>
<evidence type="ECO:0000256" key="8">
    <source>
        <dbReference type="RuleBase" id="RU003733"/>
    </source>
</evidence>
<dbReference type="GO" id="GO:0005997">
    <property type="term" value="P:xylulose metabolic process"/>
    <property type="evidence" value="ECO:0007669"/>
    <property type="project" value="InterPro"/>
</dbReference>
<evidence type="ECO:0000256" key="9">
    <source>
        <dbReference type="RuleBase" id="RU364073"/>
    </source>
</evidence>
<dbReference type="Pfam" id="PF02782">
    <property type="entry name" value="FGGY_C"/>
    <property type="match status" value="1"/>
</dbReference>
<dbReference type="InterPro" id="IPR000577">
    <property type="entry name" value="Carb_kinase_FGGY"/>
</dbReference>
<evidence type="ECO:0000313" key="13">
    <source>
        <dbReference type="Proteomes" id="UP000176450"/>
    </source>
</evidence>
<dbReference type="InterPro" id="IPR043129">
    <property type="entry name" value="ATPase_NBD"/>
</dbReference>
<protein>
    <recommendedName>
        <fullName evidence="9">Xylulose kinase</fullName>
        <shortName evidence="9">Xylulokinase</shortName>
        <ecNumber evidence="9">2.7.1.17</ecNumber>
    </recommendedName>
</protein>
<dbReference type="NCBIfam" id="TIGR01312">
    <property type="entry name" value="XylB"/>
    <property type="match status" value="1"/>
</dbReference>
<keyword evidence="3 8" id="KW-0808">Transferase</keyword>
<dbReference type="Pfam" id="PF00370">
    <property type="entry name" value="FGGY_N"/>
    <property type="match status" value="1"/>
</dbReference>
<dbReference type="AlphaFoldDB" id="A0A1F6B0P6"/>
<comment type="caution">
    <text evidence="12">The sequence shown here is derived from an EMBL/GenBank/DDBJ whole genome shotgun (WGS) entry which is preliminary data.</text>
</comment>
<dbReference type="PANTHER" id="PTHR43095">
    <property type="entry name" value="SUGAR KINASE"/>
    <property type="match status" value="1"/>
</dbReference>
<evidence type="ECO:0000256" key="5">
    <source>
        <dbReference type="ARBA" id="ARBA00022777"/>
    </source>
</evidence>
<evidence type="ECO:0000313" key="12">
    <source>
        <dbReference type="EMBL" id="OGG30499.1"/>
    </source>
</evidence>
<gene>
    <name evidence="9" type="primary">xylB</name>
    <name evidence="12" type="ORF">A3A63_03885</name>
</gene>
<comment type="catalytic activity">
    <reaction evidence="9">
        <text>D-xylulose + ATP = D-xylulose 5-phosphate + ADP + H(+)</text>
        <dbReference type="Rhea" id="RHEA:10964"/>
        <dbReference type="ChEBI" id="CHEBI:15378"/>
        <dbReference type="ChEBI" id="CHEBI:17140"/>
        <dbReference type="ChEBI" id="CHEBI:30616"/>
        <dbReference type="ChEBI" id="CHEBI:57737"/>
        <dbReference type="ChEBI" id="CHEBI:456216"/>
        <dbReference type="EC" id="2.7.1.17"/>
    </reaction>
</comment>
<keyword evidence="6 9" id="KW-0067">ATP-binding</keyword>